<accession>A0A540VS19</accession>
<sequence>MEDRNKHLDRMTEALERERMSNVRPAVDEASNAFEKAVNNWHALQELHEELKRLIKPLAEAEREQRNAIAESLTRYFGDELKEGVNTYKLSNGRKLKLTFNRKREIDQPSIARAREMYTAAATADSPVFDDILRVKYELSKSHYNKLPEGSGAQKAVQAMLVTKPAASELGVD</sequence>
<dbReference type="EMBL" id="VIFK01000055">
    <property type="protein sequence ID" value="TQE99528.1"/>
    <property type="molecule type" value="Genomic_DNA"/>
</dbReference>
<dbReference type="AlphaFoldDB" id="A0A540VS19"/>
<evidence type="ECO:0000313" key="2">
    <source>
        <dbReference type="EMBL" id="TQE99528.1"/>
    </source>
</evidence>
<name>A0A540VS19_9GAMM</name>
<feature type="compositionally biased region" description="Basic and acidic residues" evidence="1">
    <location>
        <begin position="1"/>
        <end position="21"/>
    </location>
</feature>
<evidence type="ECO:0000256" key="1">
    <source>
        <dbReference type="SAM" id="MobiDB-lite"/>
    </source>
</evidence>
<evidence type="ECO:0000313" key="3">
    <source>
        <dbReference type="Proteomes" id="UP000315400"/>
    </source>
</evidence>
<feature type="region of interest" description="Disordered" evidence="1">
    <location>
        <begin position="1"/>
        <end position="24"/>
    </location>
</feature>
<dbReference type="Pfam" id="PF23791">
    <property type="entry name" value="DUF7173"/>
    <property type="match status" value="1"/>
</dbReference>
<reference evidence="2 3" key="1">
    <citation type="submission" date="2019-06" db="EMBL/GenBank/DDBJ databases">
        <title>Metagenome assembled Genome of Spiribacter salinus SL48-SHIP from the microbial mat of Salt Lake 48 (Novosibirsk region, Russia).</title>
        <authorList>
            <person name="Shipova A."/>
            <person name="Rozanov A.S."/>
            <person name="Bryanskaya A.V."/>
            <person name="Peltek S.E."/>
        </authorList>
    </citation>
    <scope>NUCLEOTIDE SEQUENCE [LARGE SCALE GENOMIC DNA]</scope>
    <source>
        <strain evidence="2">SL48-SHIP-2</strain>
    </source>
</reference>
<dbReference type="Proteomes" id="UP000315400">
    <property type="component" value="Unassembled WGS sequence"/>
</dbReference>
<protein>
    <submittedName>
        <fullName evidence="2">Uncharacterized protein</fullName>
    </submittedName>
</protein>
<proteinExistence type="predicted"/>
<organism evidence="2 3">
    <name type="scientific">Spiribacter salinus</name>
    <dbReference type="NCBI Taxonomy" id="1335746"/>
    <lineage>
        <taxon>Bacteria</taxon>
        <taxon>Pseudomonadati</taxon>
        <taxon>Pseudomonadota</taxon>
        <taxon>Gammaproteobacteria</taxon>
        <taxon>Chromatiales</taxon>
        <taxon>Ectothiorhodospiraceae</taxon>
        <taxon>Spiribacter</taxon>
    </lineage>
</organism>
<gene>
    <name evidence="2" type="ORF">FKY71_08090</name>
</gene>
<comment type="caution">
    <text evidence="2">The sequence shown here is derived from an EMBL/GenBank/DDBJ whole genome shotgun (WGS) entry which is preliminary data.</text>
</comment>
<dbReference type="InterPro" id="IPR055597">
    <property type="entry name" value="DUF7173"/>
</dbReference>